<feature type="transmembrane region" description="Helical" evidence="1">
    <location>
        <begin position="341"/>
        <end position="359"/>
    </location>
</feature>
<organism evidence="2 3">
    <name type="scientific">Dermatophagoides pteronyssinus</name>
    <name type="common">European house dust mite</name>
    <dbReference type="NCBI Taxonomy" id="6956"/>
    <lineage>
        <taxon>Eukaryota</taxon>
        <taxon>Metazoa</taxon>
        <taxon>Ecdysozoa</taxon>
        <taxon>Arthropoda</taxon>
        <taxon>Chelicerata</taxon>
        <taxon>Arachnida</taxon>
        <taxon>Acari</taxon>
        <taxon>Acariformes</taxon>
        <taxon>Sarcoptiformes</taxon>
        <taxon>Astigmata</taxon>
        <taxon>Psoroptidia</taxon>
        <taxon>Analgoidea</taxon>
        <taxon>Pyroglyphidae</taxon>
        <taxon>Dermatophagoidinae</taxon>
        <taxon>Dermatophagoides</taxon>
    </lineage>
</organism>
<feature type="transmembrane region" description="Helical" evidence="1">
    <location>
        <begin position="270"/>
        <end position="290"/>
    </location>
</feature>
<reference evidence="2 3" key="1">
    <citation type="journal article" date="2018" name="J. Allergy Clin. Immunol.">
        <title>High-quality assembly of Dermatophagoides pteronyssinus genome and transcriptome reveals a wide range of novel allergens.</title>
        <authorList>
            <person name="Liu X.Y."/>
            <person name="Yang K.Y."/>
            <person name="Wang M.Q."/>
            <person name="Kwok J.S."/>
            <person name="Zeng X."/>
            <person name="Yang Z."/>
            <person name="Xiao X.J."/>
            <person name="Lau C.P."/>
            <person name="Li Y."/>
            <person name="Huang Z.M."/>
            <person name="Ba J.G."/>
            <person name="Yim A.K."/>
            <person name="Ouyang C.Y."/>
            <person name="Ngai S.M."/>
            <person name="Chan T.F."/>
            <person name="Leung E.L."/>
            <person name="Liu L."/>
            <person name="Liu Z.G."/>
            <person name="Tsui S.K."/>
        </authorList>
    </citation>
    <scope>NUCLEOTIDE SEQUENCE [LARGE SCALE GENOMIC DNA]</scope>
    <source>
        <strain evidence="2">Derp</strain>
    </source>
</reference>
<feature type="transmembrane region" description="Helical" evidence="1">
    <location>
        <begin position="310"/>
        <end position="329"/>
    </location>
</feature>
<sequence length="548" mass="64253">MIQKSSLLSAKESKQIHQNNSSTIFIEFETITIMSTFIFRLMGLGFGMIIGCLIEPERHLFMFNQLNTFHLNWLTFIIITVLDIISMMIFPLNLPFMEMFMIVMKSSINGIQLLLLLYALFDIKIDPLEEREAKCYIQLYLLMFIAGFLSALLLSLYYYSNLFGDNSSTTVKSIIHSIIGCRIFLSLNWSTLSYLIWHYVASIHKHNIVRGVDFEEFLDNYAIDNDCTRYITLNCVALACQMRPGINVDDHFDEDNFSIRTVDGWQKTGFTIISRIQFAMAFYLCISYPIGCSIWPEQYYPKFLTGYQKFSLFLITMVIILFIRIYLLYRTDCIQNIRERLGCFTFIIVLFLYIAANIIQLFNDRYDEKHFPLVIIANIIIGLSIAQMMDEICHSIIDHLSITAHWIRYTIVTTIIYQSFMSVIHYYIMEKLAKIQWIFYLNISITLFLLITMIIISQCRCLNINSGFDLIEMQTMEPLSKIINDHHEDGNDDNVEVEDYIQNEMISPTGDQTFYRTNGKKRKQSMVSIFAYRMRYRFESIISTFNSK</sequence>
<reference evidence="2 3" key="2">
    <citation type="journal article" date="2022" name="Mol. Biol. Evol.">
        <title>Comparative Genomics Reveals Insights into the Divergent Evolution of Astigmatic Mites and Household Pest Adaptations.</title>
        <authorList>
            <person name="Xiong Q."/>
            <person name="Wan A.T."/>
            <person name="Liu X."/>
            <person name="Fung C.S."/>
            <person name="Xiao X."/>
            <person name="Malainual N."/>
            <person name="Hou J."/>
            <person name="Wang L."/>
            <person name="Wang M."/>
            <person name="Yang K.Y."/>
            <person name="Cui Y."/>
            <person name="Leung E.L."/>
            <person name="Nong W."/>
            <person name="Shin S.K."/>
            <person name="Au S.W."/>
            <person name="Jeong K.Y."/>
            <person name="Chew F.T."/>
            <person name="Hui J.H."/>
            <person name="Leung T.F."/>
            <person name="Tungtrongchitr A."/>
            <person name="Zhong N."/>
            <person name="Liu Z."/>
            <person name="Tsui S.K."/>
        </authorList>
    </citation>
    <scope>NUCLEOTIDE SEQUENCE [LARGE SCALE GENOMIC DNA]</scope>
    <source>
        <strain evidence="2">Derp</strain>
    </source>
</reference>
<feature type="transmembrane region" description="Helical" evidence="1">
    <location>
        <begin position="174"/>
        <end position="197"/>
    </location>
</feature>
<keyword evidence="1" id="KW-0472">Membrane</keyword>
<evidence type="ECO:0008006" key="4">
    <source>
        <dbReference type="Google" id="ProtNLM"/>
    </source>
</evidence>
<feature type="transmembrane region" description="Helical" evidence="1">
    <location>
        <begin position="31"/>
        <end position="53"/>
    </location>
</feature>
<evidence type="ECO:0000256" key="1">
    <source>
        <dbReference type="SAM" id="Phobius"/>
    </source>
</evidence>
<dbReference type="EMBL" id="NJHN03000012">
    <property type="protein sequence ID" value="KAH9426095.1"/>
    <property type="molecule type" value="Genomic_DNA"/>
</dbReference>
<accession>A0ABQ8JTZ2</accession>
<feature type="transmembrane region" description="Helical" evidence="1">
    <location>
        <begin position="435"/>
        <end position="456"/>
    </location>
</feature>
<keyword evidence="3" id="KW-1185">Reference proteome</keyword>
<feature type="transmembrane region" description="Helical" evidence="1">
    <location>
        <begin position="409"/>
        <end position="429"/>
    </location>
</feature>
<evidence type="ECO:0000313" key="2">
    <source>
        <dbReference type="EMBL" id="KAH9426095.1"/>
    </source>
</evidence>
<name>A0ABQ8JTZ2_DERPT</name>
<keyword evidence="1" id="KW-1133">Transmembrane helix</keyword>
<gene>
    <name evidence="2" type="ORF">DERP_007035</name>
</gene>
<comment type="caution">
    <text evidence="2">The sequence shown here is derived from an EMBL/GenBank/DDBJ whole genome shotgun (WGS) entry which is preliminary data.</text>
</comment>
<feature type="transmembrane region" description="Helical" evidence="1">
    <location>
        <begin position="73"/>
        <end position="93"/>
    </location>
</feature>
<protein>
    <recommendedName>
        <fullName evidence="4">Proton channel OtopLc-like</fullName>
    </recommendedName>
</protein>
<evidence type="ECO:0000313" key="3">
    <source>
        <dbReference type="Proteomes" id="UP000887458"/>
    </source>
</evidence>
<dbReference type="Proteomes" id="UP000887458">
    <property type="component" value="Unassembled WGS sequence"/>
</dbReference>
<keyword evidence="1" id="KW-0812">Transmembrane</keyword>
<feature type="transmembrane region" description="Helical" evidence="1">
    <location>
        <begin position="139"/>
        <end position="159"/>
    </location>
</feature>
<feature type="transmembrane region" description="Helical" evidence="1">
    <location>
        <begin position="99"/>
        <end position="118"/>
    </location>
</feature>
<proteinExistence type="predicted"/>